<organism evidence="2 3">
    <name type="scientific">Kribbella lupini</name>
    <dbReference type="NCBI Taxonomy" id="291602"/>
    <lineage>
        <taxon>Bacteria</taxon>
        <taxon>Bacillati</taxon>
        <taxon>Actinomycetota</taxon>
        <taxon>Actinomycetes</taxon>
        <taxon>Propionibacteriales</taxon>
        <taxon>Kribbellaceae</taxon>
        <taxon>Kribbella</taxon>
    </lineage>
</organism>
<feature type="chain" id="PRO_5045710170" evidence="1">
    <location>
        <begin position="19"/>
        <end position="429"/>
    </location>
</feature>
<accession>A0ABN2B1T4</accession>
<keyword evidence="1" id="KW-0732">Signal</keyword>
<protein>
    <submittedName>
        <fullName evidence="2">Uncharacterized protein</fullName>
    </submittedName>
</protein>
<reference evidence="2 3" key="1">
    <citation type="journal article" date="2019" name="Int. J. Syst. Evol. Microbiol.">
        <title>The Global Catalogue of Microorganisms (GCM) 10K type strain sequencing project: providing services to taxonomists for standard genome sequencing and annotation.</title>
        <authorList>
            <consortium name="The Broad Institute Genomics Platform"/>
            <consortium name="The Broad Institute Genome Sequencing Center for Infectious Disease"/>
            <person name="Wu L."/>
            <person name="Ma J."/>
        </authorList>
    </citation>
    <scope>NUCLEOTIDE SEQUENCE [LARGE SCALE GENOMIC DNA]</scope>
    <source>
        <strain evidence="2 3">JCM 14303</strain>
    </source>
</reference>
<name>A0ABN2B1T4_9ACTN</name>
<dbReference type="Proteomes" id="UP001500363">
    <property type="component" value="Unassembled WGS sequence"/>
</dbReference>
<evidence type="ECO:0000313" key="3">
    <source>
        <dbReference type="Proteomes" id="UP001500363"/>
    </source>
</evidence>
<keyword evidence="3" id="KW-1185">Reference proteome</keyword>
<evidence type="ECO:0000313" key="2">
    <source>
        <dbReference type="EMBL" id="GAA1531283.1"/>
    </source>
</evidence>
<gene>
    <name evidence="2" type="ORF">GCM10009741_36780</name>
</gene>
<proteinExistence type="predicted"/>
<feature type="signal peptide" evidence="1">
    <location>
        <begin position="1"/>
        <end position="18"/>
    </location>
</feature>
<comment type="caution">
    <text evidence="2">The sequence shown here is derived from an EMBL/GenBank/DDBJ whole genome shotgun (WGS) entry which is preliminary data.</text>
</comment>
<evidence type="ECO:0000256" key="1">
    <source>
        <dbReference type="SAM" id="SignalP"/>
    </source>
</evidence>
<dbReference type="EMBL" id="BAAANC010000002">
    <property type="protein sequence ID" value="GAA1531283.1"/>
    <property type="molecule type" value="Genomic_DNA"/>
</dbReference>
<sequence>MAALAVVGGLAVPAVAHAAPAGSAAVSEVKVAWAEPGKVNISWDEAAGIANDVYLEVSGQQAERIGTTTAAGANELVVPVAALKPSHDAASTARIFVADPSTAGARSASFDRYIRGETGMSKAMVRGALQWTFATDTAIDTTPNDPLDKVDGSPVTPVVTRVKAGTAAQCETVSLPATTNEYGQVPPQAGAYTVDLVRSNEWGEATAASVRARTATVAFNTPASGIYGAKVTMTGSFVLNKLKNPAAGDCTLAPDSVVKRHQVSLHGRNSATSAWYGIGATIADAQGKYTFVITNTGAREYRAILNESADGLGIVNFQSISATKAIRATPQVLDARFLDSDIALGQQPNATVTVAPYGSHQVALQFKNSSGQWQGLVSRTLVNGTAQSGPFAFNRVGTHQFRWWVAASTSSQGLPVDAGYTYPFTLTVR</sequence>